<dbReference type="InterPro" id="IPR041581">
    <property type="entry name" value="Glyoxalase_6"/>
</dbReference>
<gene>
    <name evidence="2" type="ORF">Voc01_059670</name>
</gene>
<dbReference type="PANTHER" id="PTHR35908">
    <property type="entry name" value="HYPOTHETICAL FUSION PROTEIN"/>
    <property type="match status" value="1"/>
</dbReference>
<feature type="domain" description="Glyoxalase-like" evidence="1">
    <location>
        <begin position="137"/>
        <end position="240"/>
    </location>
</feature>
<dbReference type="Gene3D" id="3.10.180.10">
    <property type="entry name" value="2,3-Dihydroxybiphenyl 1,2-Dioxygenase, domain 1"/>
    <property type="match status" value="2"/>
</dbReference>
<keyword evidence="3" id="KW-1185">Reference proteome</keyword>
<dbReference type="PANTHER" id="PTHR35908:SF1">
    <property type="entry name" value="CONSERVED PROTEIN"/>
    <property type="match status" value="1"/>
</dbReference>
<protein>
    <recommendedName>
        <fullName evidence="1">Glyoxalase-like domain-containing protein</fullName>
    </recommendedName>
</protein>
<dbReference type="EMBL" id="BOPH01000084">
    <property type="protein sequence ID" value="GIJ71050.1"/>
    <property type="molecule type" value="Genomic_DNA"/>
</dbReference>
<dbReference type="Pfam" id="PF18029">
    <property type="entry name" value="Glyoxalase_6"/>
    <property type="match status" value="2"/>
</dbReference>
<evidence type="ECO:0000259" key="1">
    <source>
        <dbReference type="Pfam" id="PF18029"/>
    </source>
</evidence>
<organism evidence="2 3">
    <name type="scientific">Virgisporangium ochraceum</name>
    <dbReference type="NCBI Taxonomy" id="65505"/>
    <lineage>
        <taxon>Bacteria</taxon>
        <taxon>Bacillati</taxon>
        <taxon>Actinomycetota</taxon>
        <taxon>Actinomycetes</taxon>
        <taxon>Micromonosporales</taxon>
        <taxon>Micromonosporaceae</taxon>
        <taxon>Virgisporangium</taxon>
    </lineage>
</organism>
<reference evidence="2" key="1">
    <citation type="submission" date="2021-01" db="EMBL/GenBank/DDBJ databases">
        <title>Whole genome shotgun sequence of Virgisporangium ochraceum NBRC 16418.</title>
        <authorList>
            <person name="Komaki H."/>
            <person name="Tamura T."/>
        </authorList>
    </citation>
    <scope>NUCLEOTIDE SEQUENCE</scope>
    <source>
        <strain evidence="2">NBRC 16418</strain>
    </source>
</reference>
<name>A0A8J4ED16_9ACTN</name>
<dbReference type="SUPFAM" id="SSF54593">
    <property type="entry name" value="Glyoxalase/Bleomycin resistance protein/Dihydroxybiphenyl dioxygenase"/>
    <property type="match status" value="2"/>
</dbReference>
<proteinExistence type="predicted"/>
<dbReference type="Proteomes" id="UP000635606">
    <property type="component" value="Unassembled WGS sequence"/>
</dbReference>
<feature type="domain" description="Glyoxalase-like" evidence="1">
    <location>
        <begin position="8"/>
        <end position="112"/>
    </location>
</feature>
<dbReference type="InterPro" id="IPR029068">
    <property type="entry name" value="Glyas_Bleomycin-R_OHBP_Dase"/>
</dbReference>
<sequence length="256" mass="27832">MKIRWLTVFLDLAHDPDTAEPFWARVTGTALSTRRGPDGEFATLLPPHGDAYLRVQRVRSEAGGCHLDLHVDPDALDNAAARAVDLGARERFREAGEVIVLDSPGGFPFCFVPWTGEATVPEPPDLDGAGQSRLDQLCLDVPPHLLDAERAFWAAVTGWEARTGSRPEFGFLVRPAGMPVRILFQRLDSDGARVTGHVDFSSDDRERLAAAHTAAGARTVATFPMWTTMADPTGRLYCLTARDPRTGGLPQPAPGR</sequence>
<dbReference type="RefSeq" id="WP_203930936.1">
    <property type="nucleotide sequence ID" value="NZ_BOPH01000084.1"/>
</dbReference>
<comment type="caution">
    <text evidence="2">The sequence shown here is derived from an EMBL/GenBank/DDBJ whole genome shotgun (WGS) entry which is preliminary data.</text>
</comment>
<evidence type="ECO:0000313" key="3">
    <source>
        <dbReference type="Proteomes" id="UP000635606"/>
    </source>
</evidence>
<evidence type="ECO:0000313" key="2">
    <source>
        <dbReference type="EMBL" id="GIJ71050.1"/>
    </source>
</evidence>
<accession>A0A8J4ED16</accession>
<dbReference type="AlphaFoldDB" id="A0A8J4ED16"/>